<reference evidence="3" key="1">
    <citation type="journal article" date="2016" name="Nat. Commun.">
        <title>The Gonium pectorale genome demonstrates co-option of cell cycle regulation during the evolution of multicellularity.</title>
        <authorList>
            <person name="Hanschen E.R."/>
            <person name="Marriage T.N."/>
            <person name="Ferris P.J."/>
            <person name="Hamaji T."/>
            <person name="Toyoda A."/>
            <person name="Fujiyama A."/>
            <person name="Neme R."/>
            <person name="Noguchi H."/>
            <person name="Minakuchi Y."/>
            <person name="Suzuki M."/>
            <person name="Kawai-Toyooka H."/>
            <person name="Smith D.R."/>
            <person name="Sparks H."/>
            <person name="Anderson J."/>
            <person name="Bakaric R."/>
            <person name="Luria V."/>
            <person name="Karger A."/>
            <person name="Kirschner M.W."/>
            <person name="Durand P.M."/>
            <person name="Michod R.E."/>
            <person name="Nozaki H."/>
            <person name="Olson B.J."/>
        </authorList>
    </citation>
    <scope>NUCLEOTIDE SEQUENCE [LARGE SCALE GENOMIC DNA]</scope>
    <source>
        <strain evidence="3">NIES-2863</strain>
    </source>
</reference>
<feature type="compositionally biased region" description="Acidic residues" evidence="1">
    <location>
        <begin position="73"/>
        <end position="92"/>
    </location>
</feature>
<name>A0A150GG95_GONPE</name>
<evidence type="ECO:0000256" key="1">
    <source>
        <dbReference type="SAM" id="MobiDB-lite"/>
    </source>
</evidence>
<accession>A0A150GG95</accession>
<dbReference type="EMBL" id="LSYV01000029">
    <property type="protein sequence ID" value="KXZ48360.1"/>
    <property type="molecule type" value="Genomic_DNA"/>
</dbReference>
<comment type="caution">
    <text evidence="2">The sequence shown here is derived from an EMBL/GenBank/DDBJ whole genome shotgun (WGS) entry which is preliminary data.</text>
</comment>
<protein>
    <submittedName>
        <fullName evidence="2">Uncharacterized protein</fullName>
    </submittedName>
</protein>
<keyword evidence="3" id="KW-1185">Reference proteome</keyword>
<dbReference type="AlphaFoldDB" id="A0A150GG95"/>
<feature type="compositionally biased region" description="Gly residues" evidence="1">
    <location>
        <begin position="23"/>
        <end position="32"/>
    </location>
</feature>
<evidence type="ECO:0000313" key="2">
    <source>
        <dbReference type="EMBL" id="KXZ48360.1"/>
    </source>
</evidence>
<organism evidence="2 3">
    <name type="scientific">Gonium pectorale</name>
    <name type="common">Green alga</name>
    <dbReference type="NCBI Taxonomy" id="33097"/>
    <lineage>
        <taxon>Eukaryota</taxon>
        <taxon>Viridiplantae</taxon>
        <taxon>Chlorophyta</taxon>
        <taxon>core chlorophytes</taxon>
        <taxon>Chlorophyceae</taxon>
        <taxon>CS clade</taxon>
        <taxon>Chlamydomonadales</taxon>
        <taxon>Volvocaceae</taxon>
        <taxon>Gonium</taxon>
    </lineage>
</organism>
<evidence type="ECO:0000313" key="3">
    <source>
        <dbReference type="Proteomes" id="UP000075714"/>
    </source>
</evidence>
<feature type="compositionally biased region" description="Low complexity" evidence="1">
    <location>
        <begin position="53"/>
        <end position="72"/>
    </location>
</feature>
<proteinExistence type="predicted"/>
<sequence length="182" mass="18596">MPRTFPDACVGPTPASKNVKGQGSSGAGGSGGSKSSKTGKGKCGAGGQHARVAGGQAAGTSAARQAAAPGAALEDDGLPLLESDDEGGEVEEDARAKADDNELTLEERQAEVERLMRLGLLEGFLAGDNGGWLLITDTHTFKCVVCIAMGKLACITKWTSAPGNPRIMLSAIHDHLVLLLTE</sequence>
<feature type="region of interest" description="Disordered" evidence="1">
    <location>
        <begin position="1"/>
        <end position="96"/>
    </location>
</feature>
<dbReference type="Proteomes" id="UP000075714">
    <property type="component" value="Unassembled WGS sequence"/>
</dbReference>
<gene>
    <name evidence="2" type="ORF">GPECTOR_28g767</name>
</gene>